<accession>A0A363NP55</accession>
<gene>
    <name evidence="2" type="ORF">DCO56_20250</name>
</gene>
<keyword evidence="3" id="KW-1185">Reference proteome</keyword>
<keyword evidence="1" id="KW-0812">Transmembrane</keyword>
<evidence type="ECO:0000313" key="3">
    <source>
        <dbReference type="Proteomes" id="UP000250831"/>
    </source>
</evidence>
<keyword evidence="1" id="KW-0472">Membrane</keyword>
<evidence type="ECO:0000313" key="2">
    <source>
        <dbReference type="EMBL" id="PUV22543.1"/>
    </source>
</evidence>
<dbReference type="Proteomes" id="UP000250831">
    <property type="component" value="Unassembled WGS sequence"/>
</dbReference>
<dbReference type="AlphaFoldDB" id="A0A363NP55"/>
<dbReference type="OrthoDB" id="800044at2"/>
<protein>
    <submittedName>
        <fullName evidence="2">Uncharacterized protein</fullName>
    </submittedName>
</protein>
<dbReference type="EMBL" id="QCXX01000006">
    <property type="protein sequence ID" value="PUV22543.1"/>
    <property type="molecule type" value="Genomic_DNA"/>
</dbReference>
<organism evidence="2 3">
    <name type="scientific">Sphingobacterium athyrii</name>
    <dbReference type="NCBI Taxonomy" id="2152717"/>
    <lineage>
        <taxon>Bacteria</taxon>
        <taxon>Pseudomonadati</taxon>
        <taxon>Bacteroidota</taxon>
        <taxon>Sphingobacteriia</taxon>
        <taxon>Sphingobacteriales</taxon>
        <taxon>Sphingobacteriaceae</taxon>
        <taxon>Sphingobacterium</taxon>
    </lineage>
</organism>
<sequence length="150" mass="18187">MCLFFDFFVSHFTGFATIIAACIAGCIAYNYQKGNLDISHEKMEKELFTEFNGRYDMLNDKLSELDTNLNLKNLNKDLEKIVIDYFNLCAEQYYWYNKKRISEEIWNSWHSGMMYYYQKYPVVQELWEKETEGEKYKSYYLEKKQGFFEN</sequence>
<keyword evidence="1" id="KW-1133">Transmembrane helix</keyword>
<evidence type="ECO:0000256" key="1">
    <source>
        <dbReference type="SAM" id="Phobius"/>
    </source>
</evidence>
<reference evidence="2 3" key="1">
    <citation type="submission" date="2018-04" db="EMBL/GenBank/DDBJ databases">
        <title>Sphingobacterium sp. M46 Genome.</title>
        <authorList>
            <person name="Cheng J."/>
            <person name="Li Y."/>
        </authorList>
    </citation>
    <scope>NUCLEOTIDE SEQUENCE [LARGE SCALE GENOMIC DNA]</scope>
    <source>
        <strain evidence="2 3">M46</strain>
    </source>
</reference>
<feature type="transmembrane region" description="Helical" evidence="1">
    <location>
        <begin position="12"/>
        <end position="31"/>
    </location>
</feature>
<comment type="caution">
    <text evidence="2">The sequence shown here is derived from an EMBL/GenBank/DDBJ whole genome shotgun (WGS) entry which is preliminary data.</text>
</comment>
<name>A0A363NP55_9SPHI</name>
<dbReference type="RefSeq" id="WP_108635571.1">
    <property type="nucleotide sequence ID" value="NZ_QCXX01000006.1"/>
</dbReference>
<proteinExistence type="predicted"/>